<accession>B8A0C2</accession>
<dbReference type="EMBL" id="BT055014">
    <property type="protein sequence ID" value="ACL53621.1"/>
    <property type="molecule type" value="mRNA"/>
</dbReference>
<evidence type="ECO:0000256" key="1">
    <source>
        <dbReference type="SAM" id="MobiDB-lite"/>
    </source>
</evidence>
<feature type="region of interest" description="Disordered" evidence="1">
    <location>
        <begin position="65"/>
        <end position="103"/>
    </location>
</feature>
<organism evidence="2">
    <name type="scientific">Zea mays</name>
    <name type="common">Maize</name>
    <dbReference type="NCBI Taxonomy" id="4577"/>
    <lineage>
        <taxon>Eukaryota</taxon>
        <taxon>Viridiplantae</taxon>
        <taxon>Streptophyta</taxon>
        <taxon>Embryophyta</taxon>
        <taxon>Tracheophyta</taxon>
        <taxon>Spermatophyta</taxon>
        <taxon>Magnoliopsida</taxon>
        <taxon>Liliopsida</taxon>
        <taxon>Poales</taxon>
        <taxon>Poaceae</taxon>
        <taxon>PACMAD clade</taxon>
        <taxon>Panicoideae</taxon>
        <taxon>Andropogonodae</taxon>
        <taxon>Andropogoneae</taxon>
        <taxon>Tripsacinae</taxon>
        <taxon>Zea</taxon>
    </lineage>
</organism>
<dbReference type="HOGENOM" id="CLU_2267669_0_0_1"/>
<dbReference type="AlphaFoldDB" id="B8A0C2"/>
<evidence type="ECO:0000313" key="2">
    <source>
        <dbReference type="EMBL" id="ACL53621.1"/>
    </source>
</evidence>
<sequence length="103" mass="11746">MAADLAYHGRGPPTMEGRPLSGCRLRVWQFGRRSVARIRSPWVWTWRRLSRRVKWARLSRQGFASRTGEGEISSEGTMGLHDLGRSPTPTSGVDPRSWARVRE</sequence>
<reference evidence="2" key="1">
    <citation type="journal article" date="2009" name="PLoS Genet.">
        <title>Sequencing, mapping, and analysis of 27,455 maize full-length cDNAs.</title>
        <authorList>
            <person name="Soderlund C."/>
            <person name="Descour A."/>
            <person name="Kudrna D."/>
            <person name="Bomhoff M."/>
            <person name="Boyd L."/>
            <person name="Currie J."/>
            <person name="Angelova A."/>
            <person name="Collura K."/>
            <person name="Wissotski M."/>
            <person name="Ashley E."/>
            <person name="Morrow D."/>
            <person name="Fernandes J."/>
            <person name="Walbot V."/>
            <person name="Yu Y."/>
        </authorList>
    </citation>
    <scope>NUCLEOTIDE SEQUENCE</scope>
    <source>
        <strain evidence="2">B73</strain>
    </source>
</reference>
<name>B8A0C2_MAIZE</name>
<reference evidence="2" key="2">
    <citation type="submission" date="2012-06" db="EMBL/GenBank/DDBJ databases">
        <authorList>
            <person name="Yu Y."/>
            <person name="Currie J."/>
            <person name="Lomeli R."/>
            <person name="Angelova A."/>
            <person name="Collura K."/>
            <person name="Wissotski M."/>
            <person name="Campos D."/>
            <person name="Kudrna D."/>
            <person name="Golser W."/>
            <person name="Ashely E."/>
            <person name="Descour A."/>
            <person name="Fernandes J."/>
            <person name="Soderlund C."/>
            <person name="Walbot V."/>
        </authorList>
    </citation>
    <scope>NUCLEOTIDE SEQUENCE</scope>
    <source>
        <strain evidence="2">B73</strain>
    </source>
</reference>
<proteinExistence type="evidence at transcript level"/>
<protein>
    <submittedName>
        <fullName evidence="2">Uncharacterized protein</fullName>
    </submittedName>
</protein>